<sequence length="297" mass="34237">MIFSIHKYYTITLIFAASPKNWAELFPSCGGESQSPIALKSSSATPITYPPLEFINFDFTYGSATALNTGHSVQVSPTLPDGEVPKVRGGGLPKEYKLVQFHFHWGRKSNRGSEHTLDGKRYPMEMHLVFIGTEYKDFNAALNKTNAIAVFSVLFKKSKFDNPILNPLIDVLPDVGSEDEMPVHVFKLLPWDLSSFFRYNGSLTTPLCNEPVIWTVFDSFVPISERQLELYRELEGFDEVNIEDNFRPLQDLNGRTVYKNKAKSRYCRHPFCVFYEKIQPFKYKGYYGWKRLKNYYL</sequence>
<dbReference type="PROSITE" id="PS51144">
    <property type="entry name" value="ALPHA_CA_2"/>
    <property type="match status" value="1"/>
</dbReference>
<evidence type="ECO:0000259" key="9">
    <source>
        <dbReference type="PROSITE" id="PS51144"/>
    </source>
</evidence>
<evidence type="ECO:0000256" key="2">
    <source>
        <dbReference type="ARBA" id="ARBA00010718"/>
    </source>
</evidence>
<dbReference type="InterPro" id="IPR018338">
    <property type="entry name" value="Carbonic_anhydrase_a-class_CS"/>
</dbReference>
<evidence type="ECO:0000256" key="1">
    <source>
        <dbReference type="ARBA" id="ARBA00002904"/>
    </source>
</evidence>
<keyword evidence="6 8" id="KW-0456">Lyase</keyword>
<feature type="domain" description="Alpha-carbonic anhydrase" evidence="9">
    <location>
        <begin position="7"/>
        <end position="261"/>
    </location>
</feature>
<keyword evidence="11" id="KW-1185">Reference proteome</keyword>
<keyword evidence="4 8" id="KW-0479">Metal-binding</keyword>
<organism evidence="10 11">
    <name type="scientific">Armadillidium nasatum</name>
    <dbReference type="NCBI Taxonomy" id="96803"/>
    <lineage>
        <taxon>Eukaryota</taxon>
        <taxon>Metazoa</taxon>
        <taxon>Ecdysozoa</taxon>
        <taxon>Arthropoda</taxon>
        <taxon>Crustacea</taxon>
        <taxon>Multicrustacea</taxon>
        <taxon>Malacostraca</taxon>
        <taxon>Eumalacostraca</taxon>
        <taxon>Peracarida</taxon>
        <taxon>Isopoda</taxon>
        <taxon>Oniscidea</taxon>
        <taxon>Crinocheta</taxon>
        <taxon>Armadillidiidae</taxon>
        <taxon>Armadillidium</taxon>
    </lineage>
</organism>
<evidence type="ECO:0000256" key="3">
    <source>
        <dbReference type="ARBA" id="ARBA00012925"/>
    </source>
</evidence>
<dbReference type="InterPro" id="IPR036398">
    <property type="entry name" value="CA_dom_sf"/>
</dbReference>
<keyword evidence="5 8" id="KW-0862">Zinc</keyword>
<dbReference type="PROSITE" id="PS00162">
    <property type="entry name" value="ALPHA_CA_1"/>
    <property type="match status" value="1"/>
</dbReference>
<proteinExistence type="inferred from homology"/>
<evidence type="ECO:0000256" key="8">
    <source>
        <dbReference type="RuleBase" id="RU367011"/>
    </source>
</evidence>
<comment type="similarity">
    <text evidence="2 8">Belongs to the alpha-carbonic anhydrase family.</text>
</comment>
<dbReference type="GO" id="GO:0008270">
    <property type="term" value="F:zinc ion binding"/>
    <property type="evidence" value="ECO:0007669"/>
    <property type="project" value="UniProtKB-UniRule"/>
</dbReference>
<dbReference type="Proteomes" id="UP000326759">
    <property type="component" value="Unassembled WGS sequence"/>
</dbReference>
<dbReference type="InterPro" id="IPR023561">
    <property type="entry name" value="Carbonic_anhydrase_a-class"/>
</dbReference>
<evidence type="ECO:0000256" key="4">
    <source>
        <dbReference type="ARBA" id="ARBA00022723"/>
    </source>
</evidence>
<evidence type="ECO:0000256" key="6">
    <source>
        <dbReference type="ARBA" id="ARBA00023239"/>
    </source>
</evidence>
<dbReference type="PANTHER" id="PTHR18952">
    <property type="entry name" value="CARBONIC ANHYDRASE"/>
    <property type="match status" value="1"/>
</dbReference>
<dbReference type="SMART" id="SM01057">
    <property type="entry name" value="Carb_anhydrase"/>
    <property type="match status" value="1"/>
</dbReference>
<protein>
    <recommendedName>
        <fullName evidence="3 8">Carbonic anhydrase</fullName>
        <ecNumber evidence="3 8">4.2.1.1</ecNumber>
    </recommendedName>
</protein>
<dbReference type="Gene3D" id="3.10.200.10">
    <property type="entry name" value="Alpha carbonic anhydrase"/>
    <property type="match status" value="1"/>
</dbReference>
<dbReference type="AlphaFoldDB" id="A0A5N5TF94"/>
<dbReference type="GO" id="GO:0004089">
    <property type="term" value="F:carbonate dehydratase activity"/>
    <property type="evidence" value="ECO:0007669"/>
    <property type="project" value="UniProtKB-UniRule"/>
</dbReference>
<dbReference type="PANTHER" id="PTHR18952:SF265">
    <property type="entry name" value="CARBONIC ANHYDRASE"/>
    <property type="match status" value="1"/>
</dbReference>
<dbReference type="CDD" id="cd00326">
    <property type="entry name" value="alpha_CA"/>
    <property type="match status" value="1"/>
</dbReference>
<evidence type="ECO:0000313" key="10">
    <source>
        <dbReference type="EMBL" id="KAB7504859.1"/>
    </source>
</evidence>
<dbReference type="EC" id="4.2.1.1" evidence="3 8"/>
<comment type="function">
    <text evidence="1 8">Reversible hydration of carbon dioxide.</text>
</comment>
<accession>A0A5N5TF94</accession>
<comment type="cofactor">
    <cofactor evidence="8">
        <name>Zn(2+)</name>
        <dbReference type="ChEBI" id="CHEBI:29105"/>
    </cofactor>
</comment>
<dbReference type="Pfam" id="PF00194">
    <property type="entry name" value="Carb_anhydrase"/>
    <property type="match status" value="1"/>
</dbReference>
<reference evidence="10 11" key="1">
    <citation type="journal article" date="2019" name="PLoS Biol.">
        <title>Sex chromosomes control vertical transmission of feminizing Wolbachia symbionts in an isopod.</title>
        <authorList>
            <person name="Becking T."/>
            <person name="Chebbi M.A."/>
            <person name="Giraud I."/>
            <person name="Moumen B."/>
            <person name="Laverre T."/>
            <person name="Caubet Y."/>
            <person name="Peccoud J."/>
            <person name="Gilbert C."/>
            <person name="Cordaux R."/>
        </authorList>
    </citation>
    <scope>NUCLEOTIDE SEQUENCE [LARGE SCALE GENOMIC DNA]</scope>
    <source>
        <strain evidence="10">ANa2</strain>
        <tissue evidence="10">Whole body excluding digestive tract and cuticle</tissue>
    </source>
</reference>
<dbReference type="InterPro" id="IPR001148">
    <property type="entry name" value="CA_dom"/>
</dbReference>
<gene>
    <name evidence="10" type="primary">cah-3</name>
    <name evidence="10" type="ORF">Anas_08891</name>
</gene>
<dbReference type="SUPFAM" id="SSF51069">
    <property type="entry name" value="Carbonic anhydrase"/>
    <property type="match status" value="1"/>
</dbReference>
<evidence type="ECO:0000256" key="7">
    <source>
        <dbReference type="ARBA" id="ARBA00048348"/>
    </source>
</evidence>
<name>A0A5N5TF94_9CRUS</name>
<evidence type="ECO:0000313" key="11">
    <source>
        <dbReference type="Proteomes" id="UP000326759"/>
    </source>
</evidence>
<dbReference type="EMBL" id="SEYY01002185">
    <property type="protein sequence ID" value="KAB7504859.1"/>
    <property type="molecule type" value="Genomic_DNA"/>
</dbReference>
<comment type="caution">
    <text evidence="10">The sequence shown here is derived from an EMBL/GenBank/DDBJ whole genome shotgun (WGS) entry which is preliminary data.</text>
</comment>
<dbReference type="OrthoDB" id="429145at2759"/>
<evidence type="ECO:0000256" key="5">
    <source>
        <dbReference type="ARBA" id="ARBA00022833"/>
    </source>
</evidence>
<comment type="catalytic activity">
    <reaction evidence="7 8">
        <text>hydrogencarbonate + H(+) = CO2 + H2O</text>
        <dbReference type="Rhea" id="RHEA:10748"/>
        <dbReference type="ChEBI" id="CHEBI:15377"/>
        <dbReference type="ChEBI" id="CHEBI:15378"/>
        <dbReference type="ChEBI" id="CHEBI:16526"/>
        <dbReference type="ChEBI" id="CHEBI:17544"/>
        <dbReference type="EC" id="4.2.1.1"/>
    </reaction>
</comment>